<dbReference type="GO" id="GO:0007165">
    <property type="term" value="P:signal transduction"/>
    <property type="evidence" value="ECO:0007669"/>
    <property type="project" value="TreeGrafter"/>
</dbReference>
<comment type="similarity">
    <text evidence="7 8">Belongs to the autoinducer synthase family.</text>
</comment>
<keyword evidence="10" id="KW-1185">Reference proteome</keyword>
<evidence type="ECO:0000256" key="4">
    <source>
        <dbReference type="ARBA" id="ARBA00022691"/>
    </source>
</evidence>
<dbReference type="STRING" id="420953.SAMN05192543_106119"/>
<evidence type="ECO:0000256" key="5">
    <source>
        <dbReference type="ARBA" id="ARBA00022929"/>
    </source>
</evidence>
<dbReference type="AlphaFoldDB" id="A0A1I3PYK4"/>
<dbReference type="SUPFAM" id="SSF55729">
    <property type="entry name" value="Acyl-CoA N-acyltransferases (Nat)"/>
    <property type="match status" value="1"/>
</dbReference>
<comment type="catalytic activity">
    <reaction evidence="6 8">
        <text>a fatty acyl-[ACP] + S-adenosyl-L-methionine = an N-acyl-L-homoserine lactone + S-methyl-5'-thioadenosine + holo-[ACP] + H(+)</text>
        <dbReference type="Rhea" id="RHEA:10096"/>
        <dbReference type="Rhea" id="RHEA-COMP:9685"/>
        <dbReference type="Rhea" id="RHEA-COMP:14125"/>
        <dbReference type="ChEBI" id="CHEBI:15378"/>
        <dbReference type="ChEBI" id="CHEBI:17509"/>
        <dbReference type="ChEBI" id="CHEBI:55474"/>
        <dbReference type="ChEBI" id="CHEBI:59789"/>
        <dbReference type="ChEBI" id="CHEBI:64479"/>
        <dbReference type="ChEBI" id="CHEBI:138651"/>
        <dbReference type="EC" id="2.3.1.184"/>
    </reaction>
</comment>
<evidence type="ECO:0000256" key="3">
    <source>
        <dbReference type="ARBA" id="ARBA00022679"/>
    </source>
</evidence>
<dbReference type="RefSeq" id="WP_091015077.1">
    <property type="nucleotide sequence ID" value="NZ_CP041743.1"/>
</dbReference>
<evidence type="ECO:0000256" key="2">
    <source>
        <dbReference type="ARBA" id="ARBA00022654"/>
    </source>
</evidence>
<dbReference type="InterPro" id="IPR001690">
    <property type="entry name" value="Autoind_synthase"/>
</dbReference>
<dbReference type="EC" id="2.3.1.184" evidence="1 8"/>
<proteinExistence type="inferred from homology"/>
<keyword evidence="3 8" id="KW-0808">Transferase</keyword>
<gene>
    <name evidence="9" type="ORF">SAMN05192543_106119</name>
</gene>
<dbReference type="EMBL" id="FOQU01000006">
    <property type="protein sequence ID" value="SFJ26281.1"/>
    <property type="molecule type" value="Genomic_DNA"/>
</dbReference>
<evidence type="ECO:0000256" key="7">
    <source>
        <dbReference type="PROSITE-ProRule" id="PRU00533"/>
    </source>
</evidence>
<evidence type="ECO:0000256" key="1">
    <source>
        <dbReference type="ARBA" id="ARBA00012340"/>
    </source>
</evidence>
<keyword evidence="2 7" id="KW-0673">Quorum sensing</keyword>
<dbReference type="InterPro" id="IPR016181">
    <property type="entry name" value="Acyl_CoA_acyltransferase"/>
</dbReference>
<evidence type="ECO:0000256" key="8">
    <source>
        <dbReference type="RuleBase" id="RU361135"/>
    </source>
</evidence>
<dbReference type="Gene3D" id="3.40.630.30">
    <property type="match status" value="1"/>
</dbReference>
<evidence type="ECO:0000313" key="10">
    <source>
        <dbReference type="Proteomes" id="UP000199548"/>
    </source>
</evidence>
<dbReference type="Pfam" id="PF00765">
    <property type="entry name" value="Autoind_synth"/>
    <property type="match status" value="1"/>
</dbReference>
<dbReference type="PROSITE" id="PS00949">
    <property type="entry name" value="AUTOINDUCER_SYNTH_1"/>
    <property type="match status" value="1"/>
</dbReference>
<evidence type="ECO:0000256" key="6">
    <source>
        <dbReference type="ARBA" id="ARBA00048576"/>
    </source>
</evidence>
<name>A0A1I3PYK4_9BURK</name>
<reference evidence="9 10" key="1">
    <citation type="submission" date="2016-10" db="EMBL/GenBank/DDBJ databases">
        <authorList>
            <person name="de Groot N.N."/>
        </authorList>
    </citation>
    <scope>NUCLEOTIDE SEQUENCE [LARGE SCALE GENOMIC DNA]</scope>
    <source>
        <strain evidence="9 10">LMG 23650</strain>
    </source>
</reference>
<dbReference type="OrthoDB" id="6023281at2"/>
<keyword evidence="5 7" id="KW-0071">Autoinducer synthesis</keyword>
<dbReference type="GO" id="GO:0061579">
    <property type="term" value="F:N-acyl homoserine lactone synthase activity"/>
    <property type="evidence" value="ECO:0007669"/>
    <property type="project" value="UniProtKB-UniRule"/>
</dbReference>
<organism evidence="9 10">
    <name type="scientific">Paraburkholderia megapolitana</name>
    <dbReference type="NCBI Taxonomy" id="420953"/>
    <lineage>
        <taxon>Bacteria</taxon>
        <taxon>Pseudomonadati</taxon>
        <taxon>Pseudomonadota</taxon>
        <taxon>Betaproteobacteria</taxon>
        <taxon>Burkholderiales</taxon>
        <taxon>Burkholderiaceae</taxon>
        <taxon>Paraburkholderia</taxon>
    </lineage>
</organism>
<dbReference type="PRINTS" id="PR01549">
    <property type="entry name" value="AUTOINDCRSYN"/>
</dbReference>
<dbReference type="InterPro" id="IPR018311">
    <property type="entry name" value="Autoind_synth_CS"/>
</dbReference>
<sequence length="197" mass="22188">MQTTIRIGTRKDFDNEHINQMHRLRARVFKGRLGWDIPTTAGMEIDDFDALDPYYMLIQDETGRVRGCWRLMPTEGPNMLRDTFPQLLHGTAAPAGRHIWELSRWAIDTEGEEQTFGFADLTIHAIQSIMTFAQRMGISRYVTVTTTSVERLIRRTGIELCRIGPPLQIGIERAVALDVAVSAQTLTALFGPMAIAA</sequence>
<dbReference type="PANTHER" id="PTHR39322:SF1">
    <property type="entry name" value="ISOVALERYL-HOMOSERINE LACTONE SYNTHASE"/>
    <property type="match status" value="1"/>
</dbReference>
<accession>A0A1I3PYK4</accession>
<protein>
    <recommendedName>
        <fullName evidence="1 8">Acyl-homoserine-lactone synthase</fullName>
        <ecNumber evidence="1 8">2.3.1.184</ecNumber>
    </recommendedName>
    <alternativeName>
        <fullName evidence="8">Autoinducer synthesis protein</fullName>
    </alternativeName>
</protein>
<dbReference type="PANTHER" id="PTHR39322">
    <property type="entry name" value="ACYL-HOMOSERINE-LACTONE SYNTHASE"/>
    <property type="match status" value="1"/>
</dbReference>
<evidence type="ECO:0000313" key="9">
    <source>
        <dbReference type="EMBL" id="SFJ26281.1"/>
    </source>
</evidence>
<dbReference type="PROSITE" id="PS51187">
    <property type="entry name" value="AUTOINDUCER_SYNTH_2"/>
    <property type="match status" value="1"/>
</dbReference>
<dbReference type="GO" id="GO:0009372">
    <property type="term" value="P:quorum sensing"/>
    <property type="evidence" value="ECO:0007669"/>
    <property type="project" value="UniProtKB-UniRule"/>
</dbReference>
<dbReference type="Proteomes" id="UP000199548">
    <property type="component" value="Unassembled WGS sequence"/>
</dbReference>
<keyword evidence="4 8" id="KW-0949">S-adenosyl-L-methionine</keyword>